<evidence type="ECO:0000313" key="1">
    <source>
        <dbReference type="EMBL" id="QOY27824.1"/>
    </source>
</evidence>
<protein>
    <recommendedName>
        <fullName evidence="3">HNH endonuclease</fullName>
    </recommendedName>
</protein>
<name>A0A7W4QF75_BACVE</name>
<gene>
    <name evidence="1" type="ORF">BACVE_002862</name>
</gene>
<dbReference type="AlphaFoldDB" id="A0A7W4QF75"/>
<evidence type="ECO:0008006" key="3">
    <source>
        <dbReference type="Google" id="ProtNLM"/>
    </source>
</evidence>
<dbReference type="Proteomes" id="UP000587477">
    <property type="component" value="Chromosome"/>
</dbReference>
<accession>A0A7W4QF75</accession>
<proteinExistence type="predicted"/>
<organism evidence="1 2">
    <name type="scientific">Bacillus velezensis</name>
    <dbReference type="NCBI Taxonomy" id="492670"/>
    <lineage>
        <taxon>Bacteria</taxon>
        <taxon>Bacillati</taxon>
        <taxon>Bacillota</taxon>
        <taxon>Bacilli</taxon>
        <taxon>Bacillales</taxon>
        <taxon>Bacillaceae</taxon>
        <taxon>Bacillus</taxon>
        <taxon>Bacillus amyloliquefaciens group</taxon>
    </lineage>
</organism>
<evidence type="ECO:0000313" key="2">
    <source>
        <dbReference type="Proteomes" id="UP000587477"/>
    </source>
</evidence>
<reference evidence="2" key="1">
    <citation type="submission" date="2020-10" db="EMBL/GenBank/DDBJ databases">
        <title>Complete genome sequence of Bacillus velezensis NST6.</title>
        <authorList>
            <person name="Choi J."/>
        </authorList>
    </citation>
    <scope>NUCLEOTIDE SEQUENCE [LARGE SCALE GENOMIC DNA]</scope>
    <source>
        <strain evidence="2">NST6</strain>
    </source>
</reference>
<sequence>MARQRDELDKIYNTASWKRVRKVVLVRDGYLCCECCHRGLVTEANTVHHSIALRDEVINDLFKVPQNGATGKKRWGEVRKRSSNISFSDKKA</sequence>
<dbReference type="EMBL" id="CP063687">
    <property type="protein sequence ID" value="QOY27824.1"/>
    <property type="molecule type" value="Genomic_DNA"/>
</dbReference>